<comment type="caution">
    <text evidence="10">The sequence shown here is derived from an EMBL/GenBank/DDBJ whole genome shotgun (WGS) entry which is preliminary data.</text>
</comment>
<name>A0AAV5QU88_9ASCO</name>
<dbReference type="InterPro" id="IPR003663">
    <property type="entry name" value="Sugar/inositol_transpt"/>
</dbReference>
<dbReference type="PRINTS" id="PR00171">
    <property type="entry name" value="SUGRTRNSPORT"/>
</dbReference>
<evidence type="ECO:0000256" key="1">
    <source>
        <dbReference type="ARBA" id="ARBA00004141"/>
    </source>
</evidence>
<keyword evidence="3 7" id="KW-0813">Transport</keyword>
<dbReference type="InterPro" id="IPR020846">
    <property type="entry name" value="MFS_dom"/>
</dbReference>
<feature type="transmembrane region" description="Helical" evidence="8">
    <location>
        <begin position="325"/>
        <end position="346"/>
    </location>
</feature>
<feature type="transmembrane region" description="Helical" evidence="8">
    <location>
        <begin position="353"/>
        <end position="374"/>
    </location>
</feature>
<proteinExistence type="inferred from homology"/>
<keyword evidence="11" id="KW-1185">Reference proteome</keyword>
<dbReference type="PROSITE" id="PS00216">
    <property type="entry name" value="SUGAR_TRANSPORT_1"/>
    <property type="match status" value="2"/>
</dbReference>
<accession>A0AAV5QU88</accession>
<feature type="transmembrane region" description="Helical" evidence="8">
    <location>
        <begin position="67"/>
        <end position="86"/>
    </location>
</feature>
<dbReference type="NCBIfam" id="TIGR00879">
    <property type="entry name" value="SP"/>
    <property type="match status" value="1"/>
</dbReference>
<dbReference type="InterPro" id="IPR005829">
    <property type="entry name" value="Sugar_transporter_CS"/>
</dbReference>
<comment type="similarity">
    <text evidence="2 7">Belongs to the major facilitator superfamily. Sugar transporter (TC 2.A.1.1) family.</text>
</comment>
<feature type="transmembrane region" description="Helical" evidence="8">
    <location>
        <begin position="415"/>
        <end position="438"/>
    </location>
</feature>
<feature type="transmembrane region" description="Helical" evidence="8">
    <location>
        <begin position="155"/>
        <end position="177"/>
    </location>
</feature>
<dbReference type="PANTHER" id="PTHR23503">
    <property type="entry name" value="SOLUTE CARRIER FAMILY 2"/>
    <property type="match status" value="1"/>
</dbReference>
<dbReference type="Proteomes" id="UP001360560">
    <property type="component" value="Unassembled WGS sequence"/>
</dbReference>
<evidence type="ECO:0000256" key="2">
    <source>
        <dbReference type="ARBA" id="ARBA00010992"/>
    </source>
</evidence>
<protein>
    <submittedName>
        <fullName evidence="10">Vvs1 protein</fullName>
    </submittedName>
</protein>
<evidence type="ECO:0000256" key="6">
    <source>
        <dbReference type="ARBA" id="ARBA00023136"/>
    </source>
</evidence>
<dbReference type="AlphaFoldDB" id="A0AAV5QU88"/>
<dbReference type="EMBL" id="BTFZ01000019">
    <property type="protein sequence ID" value="GMM38344.1"/>
    <property type="molecule type" value="Genomic_DNA"/>
</dbReference>
<feature type="transmembrane region" description="Helical" evidence="8">
    <location>
        <begin position="380"/>
        <end position="403"/>
    </location>
</feature>
<evidence type="ECO:0000256" key="7">
    <source>
        <dbReference type="RuleBase" id="RU003346"/>
    </source>
</evidence>
<evidence type="ECO:0000256" key="5">
    <source>
        <dbReference type="ARBA" id="ARBA00022989"/>
    </source>
</evidence>
<dbReference type="PROSITE" id="PS00217">
    <property type="entry name" value="SUGAR_TRANSPORT_2"/>
    <property type="match status" value="1"/>
</dbReference>
<organism evidence="10 11">
    <name type="scientific">Saccharomycopsis crataegensis</name>
    <dbReference type="NCBI Taxonomy" id="43959"/>
    <lineage>
        <taxon>Eukaryota</taxon>
        <taxon>Fungi</taxon>
        <taxon>Dikarya</taxon>
        <taxon>Ascomycota</taxon>
        <taxon>Saccharomycotina</taxon>
        <taxon>Saccharomycetes</taxon>
        <taxon>Saccharomycopsidaceae</taxon>
        <taxon>Saccharomycopsis</taxon>
    </lineage>
</organism>
<dbReference type="Pfam" id="PF00083">
    <property type="entry name" value="Sugar_tr"/>
    <property type="match status" value="1"/>
</dbReference>
<reference evidence="10 11" key="1">
    <citation type="journal article" date="2023" name="Elife">
        <title>Identification of key yeast species and microbe-microbe interactions impacting larval growth of Drosophila in the wild.</title>
        <authorList>
            <person name="Mure A."/>
            <person name="Sugiura Y."/>
            <person name="Maeda R."/>
            <person name="Honda K."/>
            <person name="Sakurai N."/>
            <person name="Takahashi Y."/>
            <person name="Watada M."/>
            <person name="Katoh T."/>
            <person name="Gotoh A."/>
            <person name="Gotoh Y."/>
            <person name="Taniguchi I."/>
            <person name="Nakamura K."/>
            <person name="Hayashi T."/>
            <person name="Katayama T."/>
            <person name="Uemura T."/>
            <person name="Hattori Y."/>
        </authorList>
    </citation>
    <scope>NUCLEOTIDE SEQUENCE [LARGE SCALE GENOMIC DNA]</scope>
    <source>
        <strain evidence="10 11">SC-9</strain>
    </source>
</reference>
<dbReference type="GeneID" id="90076333"/>
<comment type="subcellular location">
    <subcellularLocation>
        <location evidence="1">Membrane</location>
        <topology evidence="1">Multi-pass membrane protein</topology>
    </subcellularLocation>
</comment>
<feature type="transmembrane region" description="Helical" evidence="8">
    <location>
        <begin position="291"/>
        <end position="313"/>
    </location>
</feature>
<evidence type="ECO:0000313" key="11">
    <source>
        <dbReference type="Proteomes" id="UP001360560"/>
    </source>
</evidence>
<keyword evidence="5 8" id="KW-1133">Transmembrane helix</keyword>
<evidence type="ECO:0000313" key="10">
    <source>
        <dbReference type="EMBL" id="GMM38344.1"/>
    </source>
</evidence>
<dbReference type="SUPFAM" id="SSF103473">
    <property type="entry name" value="MFS general substrate transporter"/>
    <property type="match status" value="1"/>
</dbReference>
<gene>
    <name evidence="10" type="ORF">DASC09_056830</name>
</gene>
<dbReference type="InterPro" id="IPR045263">
    <property type="entry name" value="GLUT"/>
</dbReference>
<dbReference type="PROSITE" id="PS50850">
    <property type="entry name" value="MFS"/>
    <property type="match status" value="1"/>
</dbReference>
<dbReference type="InterPro" id="IPR036259">
    <property type="entry name" value="MFS_trans_sf"/>
</dbReference>
<feature type="domain" description="Major facilitator superfamily (MFS) profile" evidence="9">
    <location>
        <begin position="12"/>
        <end position="469"/>
    </location>
</feature>
<evidence type="ECO:0000259" key="9">
    <source>
        <dbReference type="PROSITE" id="PS50850"/>
    </source>
</evidence>
<dbReference type="RefSeq" id="XP_064855340.1">
    <property type="nucleotide sequence ID" value="XM_064999268.1"/>
</dbReference>
<feature type="transmembrane region" description="Helical" evidence="8">
    <location>
        <begin position="444"/>
        <end position="465"/>
    </location>
</feature>
<dbReference type="InterPro" id="IPR005828">
    <property type="entry name" value="MFS_sugar_transport-like"/>
</dbReference>
<dbReference type="GO" id="GO:0016020">
    <property type="term" value="C:membrane"/>
    <property type="evidence" value="ECO:0007669"/>
    <property type="project" value="UniProtKB-SubCell"/>
</dbReference>
<evidence type="ECO:0000256" key="3">
    <source>
        <dbReference type="ARBA" id="ARBA00022448"/>
    </source>
</evidence>
<evidence type="ECO:0000256" key="8">
    <source>
        <dbReference type="SAM" id="Phobius"/>
    </source>
</evidence>
<sequence length="485" mass="52483">MTSGYTTQSLLSTAVACLGSLQYGYHMAELNAPEAVLSCRNTIDGPGSSWFVRHEYLSCIPLDTSEIGLVTSIFSIGGLIGSMIASPLSDKFGRKNSSFINTSFFIVGSLFEAFSNTKSSLVLGRFISGLGAGTSIVNTPLFINEIATHDTKGFLGSLNQFSVNVGILFTQLLAINWANTDQWRYLLFMGFIIAAANIVGLSFVDESPKWLVKHNEIELAKKSLRALRNPDDYSDEQIANEISQWIAEMSDSNPPGAESQSLLPSSNIEPKSSNVTMLKYLMSSEFYNSRLIVSIIMIGQQLCGINSIIFYGVSIISSLLPQYAVLLNCAISLLNVGVTYVAAVVVDRAGRRPLLIGSVSIMGIACLLTVQGIVGEHPYVTVFAIFSYIAAFAMGLGPIPFLLISEVTQLQATTVAQSFGTVLNWMATFLVGYLFPILNLKLGGYVFGIFGISCAVVGISVWKLFPETRGKKNYGEVWGVAARLD</sequence>
<keyword evidence="6 8" id="KW-0472">Membrane</keyword>
<dbReference type="Gene3D" id="1.20.1250.20">
    <property type="entry name" value="MFS general substrate transporter like domains"/>
    <property type="match status" value="1"/>
</dbReference>
<feature type="transmembrane region" description="Helical" evidence="8">
    <location>
        <begin position="183"/>
        <end position="204"/>
    </location>
</feature>
<evidence type="ECO:0000256" key="4">
    <source>
        <dbReference type="ARBA" id="ARBA00022692"/>
    </source>
</evidence>
<keyword evidence="4 8" id="KW-0812">Transmembrane</keyword>
<dbReference type="PANTHER" id="PTHR23503:SF8">
    <property type="entry name" value="FACILITATED GLUCOSE TRANSPORTER PROTEIN 1"/>
    <property type="match status" value="1"/>
</dbReference>
<dbReference type="GO" id="GO:0015149">
    <property type="term" value="F:hexose transmembrane transporter activity"/>
    <property type="evidence" value="ECO:0007669"/>
    <property type="project" value="TreeGrafter"/>
</dbReference>